<evidence type="ECO:0000259" key="2">
    <source>
        <dbReference type="Pfam" id="PF20780"/>
    </source>
</evidence>
<dbReference type="InterPro" id="IPR049359">
    <property type="entry name" value="T6SS_TssR-like_dom_2"/>
</dbReference>
<keyword evidence="5" id="KW-1185">Reference proteome</keyword>
<dbReference type="InterPro" id="IPR040530">
    <property type="entry name" value="T6SS_TssR-like_N"/>
</dbReference>
<reference evidence="4 5" key="1">
    <citation type="journal article" date="2014" name="Genome Announc.">
        <title>Draft Genome Sequence of the Carrageenan-Degrading Bacterium Cellulophaga sp. Strain KL-A, Isolated from Decaying Marine Algae.</title>
        <authorList>
            <person name="Shan D."/>
            <person name="Ying J."/>
            <person name="Li X."/>
            <person name="Gao Z."/>
            <person name="Wei G."/>
            <person name="Shao Z."/>
        </authorList>
    </citation>
    <scope>NUCLEOTIDE SEQUENCE [LARGE SCALE GENOMIC DNA]</scope>
    <source>
        <strain evidence="4 5">KL-A</strain>
    </source>
</reference>
<protein>
    <submittedName>
        <fullName evidence="4">Uncharacterized protein</fullName>
    </submittedName>
</protein>
<name>A0ABP3B2K4_9FLAO</name>
<feature type="domain" description="Type VI secretion system TssR-like VWA" evidence="3">
    <location>
        <begin position="299"/>
        <end position="586"/>
    </location>
</feature>
<comment type="caution">
    <text evidence="4">The sequence shown here is derived from an EMBL/GenBank/DDBJ whole genome shotgun (WGS) entry which is preliminary data.</text>
</comment>
<proteinExistence type="predicted"/>
<evidence type="ECO:0000313" key="4">
    <source>
        <dbReference type="EMBL" id="EWH10538.1"/>
    </source>
</evidence>
<dbReference type="Proteomes" id="UP000019275">
    <property type="component" value="Unassembled WGS sequence"/>
</dbReference>
<accession>A0ABP3B2K4</accession>
<dbReference type="InterPro" id="IPR049360">
    <property type="entry name" value="T6SS_TssR-like_VWA"/>
</dbReference>
<organism evidence="4 5">
    <name type="scientific">Cellulophaga geojensis KL-A</name>
    <dbReference type="NCBI Taxonomy" id="1328323"/>
    <lineage>
        <taxon>Bacteria</taxon>
        <taxon>Pseudomonadati</taxon>
        <taxon>Bacteroidota</taxon>
        <taxon>Flavobacteriia</taxon>
        <taxon>Flavobacteriales</taxon>
        <taxon>Flavobacteriaceae</taxon>
        <taxon>Cellulophaga</taxon>
    </lineage>
</organism>
<dbReference type="EMBL" id="ARZX01000034">
    <property type="protein sequence ID" value="EWH10538.1"/>
    <property type="molecule type" value="Genomic_DNA"/>
</dbReference>
<feature type="domain" description="Type VI secretion system TssR-like second" evidence="2">
    <location>
        <begin position="168"/>
        <end position="246"/>
    </location>
</feature>
<dbReference type="Pfam" id="PF20782">
    <property type="entry name" value="TssR_VWA"/>
    <property type="match status" value="1"/>
</dbReference>
<evidence type="ECO:0000259" key="3">
    <source>
        <dbReference type="Pfam" id="PF20782"/>
    </source>
</evidence>
<evidence type="ECO:0000313" key="5">
    <source>
        <dbReference type="Proteomes" id="UP000019275"/>
    </source>
</evidence>
<gene>
    <name evidence="4" type="ORF">KLA_16582</name>
</gene>
<feature type="domain" description="Type VI secretion system TssR-like N-terminal barrel" evidence="1">
    <location>
        <begin position="41"/>
        <end position="147"/>
    </location>
</feature>
<evidence type="ECO:0000259" key="1">
    <source>
        <dbReference type="Pfam" id="PF17643"/>
    </source>
</evidence>
<sequence length="799" mass="91530">MKNNQPKNIVTFAITFLSVVLLNTVYAQVFKYEKIEKVGYNSFNYPNGDANAIKLKKDKSILVVYSDRSNNTSYTNRYSQFKKGSQPFLEPYIVINDKNDAYEVVLADSSLIGKPKGFFSFLVNRKHHFTDTKALNYIGWISKSNTLKHKNSLLSTINNKPLKYKVGISKTGGFYKLNTFFTGDSLFVYQDPFFKNPLDKKLVLNQTVYPYKYNETGNAVLVSNSPTINGAKTNIMGWVPTELIAPIGQGHVYNIALQSSNIPLKECNNLLLSKDNIYASYLYNNTLNKPTEATNSLASIPFYIWNHKENKIINVKGNNVLINDANRLERESKTINFHFIFNEDEKASIRPLINSLQNIGLFFPEHEDLNFTFSAISRSKNGSYILPKTTSFTKWVNFIQNIVEKMPVKEGTHTESYLNLSQAIDASLANNFNTNKSFENNFFIIAGSSGNYNLDKQEHLIEKMALYSSKLLFVQLQNRSNESYQNNLLLAKEILSEASKNYNNHIENYIIDNNLTVSKNSLINLEAENSNIYVYDAPKNSLFNGGIIFPSINNSIEPKALSVAIDTILQRTLNTNNKLITSLNNYKSKLGVLKSKPSPFLKCMFNSDSLQINLVDKNNPNDIFYKNVQLNTATVNGYQKGYHMNKSEIVTLIENYRALLPRFSKSKLNSLKDQATLYFKTKDTTTVTDIPLNKRNKRVLKRNYKKHIKGINKTFKRKVISRRDNLTKLFFYKTGIKPDADFNKFKSLKVKSTEASKKGFNDFYMLNRKKLDLLEKMFLDNKLTKVNKDSYFIPEHLLL</sequence>
<dbReference type="RefSeq" id="WP_034647129.1">
    <property type="nucleotide sequence ID" value="NZ_ARZX01000034.1"/>
</dbReference>
<dbReference type="Pfam" id="PF20780">
    <property type="entry name" value="TssR_M"/>
    <property type="match status" value="1"/>
</dbReference>
<dbReference type="Pfam" id="PF17643">
    <property type="entry name" value="TssR"/>
    <property type="match status" value="1"/>
</dbReference>